<dbReference type="STRING" id="1797243.A2943_00715"/>
<name>A0A1F4XHR7_9BACT</name>
<accession>A0A1F4XHR7</accession>
<feature type="transmembrane region" description="Helical" evidence="1">
    <location>
        <begin position="24"/>
        <end position="42"/>
    </location>
</feature>
<proteinExistence type="predicted"/>
<keyword evidence="1" id="KW-0472">Membrane</keyword>
<feature type="transmembrane region" description="Helical" evidence="1">
    <location>
        <begin position="63"/>
        <end position="90"/>
    </location>
</feature>
<sequence length="324" mass="34952">MRLFIAPALISLSALVAIFFWGGWPAFLLVALLSLLEVTLSFDNAVVNAKVLAQMSPAWQRRFLTWGILIAVFGTRLILPAIIVGLAAWISPLAAAELALNDPEAYGRLMENVAPAISAFGGVFLLMVALKYFFDVSKHVHWIAWIERHLVRWGRVEAIELALALATLLGLSYLAENQATVLSAGSIGLLTFVIMQGITSTLDVKAGTIVSSGAVLFIYLNILDSAFSLDGVVGAFALTTAIPIIFVGLGIGAYFVRSITVYLVRKKTLNALRYLEHGAHWAIFGLGLSMLTGIVVHVPEILTGLIGLVFVSLAYVSSRRAIRS</sequence>
<evidence type="ECO:0008006" key="4">
    <source>
        <dbReference type="Google" id="ProtNLM"/>
    </source>
</evidence>
<evidence type="ECO:0000313" key="3">
    <source>
        <dbReference type="Proteomes" id="UP000176185"/>
    </source>
</evidence>
<gene>
    <name evidence="2" type="ORF">A2943_00715</name>
</gene>
<dbReference type="EMBL" id="MEWX01000003">
    <property type="protein sequence ID" value="OGC81160.1"/>
    <property type="molecule type" value="Genomic_DNA"/>
</dbReference>
<feature type="transmembrane region" description="Helical" evidence="1">
    <location>
        <begin position="155"/>
        <end position="175"/>
    </location>
</feature>
<dbReference type="PANTHER" id="PTHR30238">
    <property type="entry name" value="MEMBRANE BOUND PREDICTED REDOX MODULATOR"/>
    <property type="match status" value="1"/>
</dbReference>
<dbReference type="InterPro" id="IPR007427">
    <property type="entry name" value="DUF475"/>
</dbReference>
<feature type="transmembrane region" description="Helical" evidence="1">
    <location>
        <begin position="206"/>
        <end position="223"/>
    </location>
</feature>
<feature type="transmembrane region" description="Helical" evidence="1">
    <location>
        <begin position="181"/>
        <end position="199"/>
    </location>
</feature>
<organism evidence="2 3">
    <name type="scientific">Candidatus Adlerbacteria bacterium RIFCSPLOWO2_01_FULL_51_16</name>
    <dbReference type="NCBI Taxonomy" id="1797243"/>
    <lineage>
        <taxon>Bacteria</taxon>
        <taxon>Candidatus Adleribacteriota</taxon>
    </lineage>
</organism>
<dbReference type="Pfam" id="PF04332">
    <property type="entry name" value="DUF475"/>
    <property type="match status" value="1"/>
</dbReference>
<feature type="transmembrane region" description="Helical" evidence="1">
    <location>
        <begin position="113"/>
        <end position="134"/>
    </location>
</feature>
<keyword evidence="1" id="KW-0812">Transmembrane</keyword>
<evidence type="ECO:0000256" key="1">
    <source>
        <dbReference type="SAM" id="Phobius"/>
    </source>
</evidence>
<evidence type="ECO:0000313" key="2">
    <source>
        <dbReference type="EMBL" id="OGC81160.1"/>
    </source>
</evidence>
<feature type="transmembrane region" description="Helical" evidence="1">
    <location>
        <begin position="277"/>
        <end position="295"/>
    </location>
</feature>
<comment type="caution">
    <text evidence="2">The sequence shown here is derived from an EMBL/GenBank/DDBJ whole genome shotgun (WGS) entry which is preliminary data.</text>
</comment>
<dbReference type="AlphaFoldDB" id="A0A1F4XHR7"/>
<keyword evidence="1" id="KW-1133">Transmembrane helix</keyword>
<dbReference type="PANTHER" id="PTHR30238:SF4">
    <property type="entry name" value="SLL1022 PROTEIN"/>
    <property type="match status" value="1"/>
</dbReference>
<reference evidence="2 3" key="1">
    <citation type="journal article" date="2016" name="Nat. Commun.">
        <title>Thousands of microbial genomes shed light on interconnected biogeochemical processes in an aquifer system.</title>
        <authorList>
            <person name="Anantharaman K."/>
            <person name="Brown C.T."/>
            <person name="Hug L.A."/>
            <person name="Sharon I."/>
            <person name="Castelle C.J."/>
            <person name="Probst A.J."/>
            <person name="Thomas B.C."/>
            <person name="Singh A."/>
            <person name="Wilkins M.J."/>
            <person name="Karaoz U."/>
            <person name="Brodie E.L."/>
            <person name="Williams K.H."/>
            <person name="Hubbard S.S."/>
            <person name="Banfield J.F."/>
        </authorList>
    </citation>
    <scope>NUCLEOTIDE SEQUENCE [LARGE SCALE GENOMIC DNA]</scope>
</reference>
<protein>
    <recommendedName>
        <fullName evidence="4">DUF475 domain-containing protein</fullName>
    </recommendedName>
</protein>
<feature type="transmembrane region" description="Helical" evidence="1">
    <location>
        <begin position="301"/>
        <end position="318"/>
    </location>
</feature>
<dbReference type="Proteomes" id="UP000176185">
    <property type="component" value="Unassembled WGS sequence"/>
</dbReference>
<feature type="transmembrane region" description="Helical" evidence="1">
    <location>
        <begin position="235"/>
        <end position="256"/>
    </location>
</feature>